<feature type="compositionally biased region" description="Pro residues" evidence="5">
    <location>
        <begin position="950"/>
        <end position="965"/>
    </location>
</feature>
<dbReference type="Gene3D" id="1.10.8.10">
    <property type="entry name" value="DNA helicase RuvA subunit, C-terminal domain"/>
    <property type="match status" value="1"/>
</dbReference>
<dbReference type="OrthoDB" id="341259at2759"/>
<feature type="region of interest" description="Disordered" evidence="5">
    <location>
        <begin position="563"/>
        <end position="737"/>
    </location>
</feature>
<feature type="region of interest" description="Disordered" evidence="5">
    <location>
        <begin position="1339"/>
        <end position="1398"/>
    </location>
</feature>
<gene>
    <name evidence="7" type="ORF">BGW38_002294</name>
</gene>
<dbReference type="InterPro" id="IPR002110">
    <property type="entry name" value="Ankyrin_rpt"/>
</dbReference>
<feature type="compositionally biased region" description="Basic and acidic residues" evidence="5">
    <location>
        <begin position="563"/>
        <end position="599"/>
    </location>
</feature>
<dbReference type="Pfam" id="PF00023">
    <property type="entry name" value="Ank"/>
    <property type="match status" value="1"/>
</dbReference>
<feature type="coiled-coil region" evidence="4">
    <location>
        <begin position="256"/>
        <end position="331"/>
    </location>
</feature>
<dbReference type="PROSITE" id="PS50297">
    <property type="entry name" value="ANK_REP_REGION"/>
    <property type="match status" value="2"/>
</dbReference>
<dbReference type="InterPro" id="IPR009060">
    <property type="entry name" value="UBA-like_sf"/>
</dbReference>
<feature type="compositionally biased region" description="Basic and acidic residues" evidence="5">
    <location>
        <begin position="72"/>
        <end position="83"/>
    </location>
</feature>
<dbReference type="Pfam" id="PF12796">
    <property type="entry name" value="Ank_2"/>
    <property type="match status" value="1"/>
</dbReference>
<dbReference type="Pfam" id="PF22562">
    <property type="entry name" value="UBA_7"/>
    <property type="match status" value="1"/>
</dbReference>
<feature type="compositionally biased region" description="Low complexity" evidence="5">
    <location>
        <begin position="969"/>
        <end position="1001"/>
    </location>
</feature>
<feature type="domain" description="UBA" evidence="6">
    <location>
        <begin position="732"/>
        <end position="774"/>
    </location>
</feature>
<feature type="region of interest" description="Disordered" evidence="5">
    <location>
        <begin position="1206"/>
        <end position="1237"/>
    </location>
</feature>
<dbReference type="SUPFAM" id="SSF46934">
    <property type="entry name" value="UBA-like"/>
    <property type="match status" value="1"/>
</dbReference>
<feature type="compositionally biased region" description="Acidic residues" evidence="5">
    <location>
        <begin position="170"/>
        <end position="230"/>
    </location>
</feature>
<reference evidence="7" key="1">
    <citation type="journal article" date="2020" name="Fungal Divers.">
        <title>Resolving the Mortierellaceae phylogeny through synthesis of multi-gene phylogenetics and phylogenomics.</title>
        <authorList>
            <person name="Vandepol N."/>
            <person name="Liber J."/>
            <person name="Desiro A."/>
            <person name="Na H."/>
            <person name="Kennedy M."/>
            <person name="Barry K."/>
            <person name="Grigoriev I.V."/>
            <person name="Miller A.N."/>
            <person name="O'Donnell K."/>
            <person name="Stajich J.E."/>
            <person name="Bonito G."/>
        </authorList>
    </citation>
    <scope>NUCLEOTIDE SEQUENCE</scope>
    <source>
        <strain evidence="7">KOD1015</strain>
    </source>
</reference>
<feature type="compositionally biased region" description="Low complexity" evidence="5">
    <location>
        <begin position="650"/>
        <end position="661"/>
    </location>
</feature>
<dbReference type="Gene3D" id="1.25.40.20">
    <property type="entry name" value="Ankyrin repeat-containing domain"/>
    <property type="match status" value="1"/>
</dbReference>
<feature type="region of interest" description="Disordered" evidence="5">
    <location>
        <begin position="1543"/>
        <end position="1563"/>
    </location>
</feature>
<evidence type="ECO:0000259" key="6">
    <source>
        <dbReference type="PROSITE" id="PS50030"/>
    </source>
</evidence>
<keyword evidence="8" id="KW-1185">Reference proteome</keyword>
<dbReference type="EMBL" id="JAABOA010001793">
    <property type="protein sequence ID" value="KAF9580881.1"/>
    <property type="molecule type" value="Genomic_DNA"/>
</dbReference>
<feature type="compositionally biased region" description="Polar residues" evidence="5">
    <location>
        <begin position="1387"/>
        <end position="1398"/>
    </location>
</feature>
<feature type="compositionally biased region" description="Pro residues" evidence="5">
    <location>
        <begin position="837"/>
        <end position="846"/>
    </location>
</feature>
<feature type="compositionally biased region" description="Polar residues" evidence="5">
    <location>
        <begin position="1454"/>
        <end position="1470"/>
    </location>
</feature>
<feature type="compositionally biased region" description="Polar residues" evidence="5">
    <location>
        <begin position="1363"/>
        <end position="1378"/>
    </location>
</feature>
<dbReference type="Proteomes" id="UP000780801">
    <property type="component" value="Unassembled WGS sequence"/>
</dbReference>
<feature type="compositionally biased region" description="Low complexity" evidence="5">
    <location>
        <begin position="703"/>
        <end position="724"/>
    </location>
</feature>
<dbReference type="GO" id="GO:0045944">
    <property type="term" value="P:positive regulation of transcription by RNA polymerase II"/>
    <property type="evidence" value="ECO:0007669"/>
    <property type="project" value="TreeGrafter"/>
</dbReference>
<dbReference type="SUPFAM" id="SSF48403">
    <property type="entry name" value="Ankyrin repeat"/>
    <property type="match status" value="1"/>
</dbReference>
<feature type="compositionally biased region" description="Low complexity" evidence="5">
    <location>
        <begin position="810"/>
        <end position="830"/>
    </location>
</feature>
<sequence length="1563" mass="168754">MSATHTNSGRTLPPNTPLSTLIKAIHNDEDLSIDSQKFRDERIQAFYQDYAKRFATALTQCKNLGRAGSSLHSDDSARDRDKGPFTTSSPQELMELYAMLLRDSQDLEPQIREMLAEKPFPVSTFTMSQGEPIEHQFIHRPIRPPSMPRSMTCGCGMDHGDEAPLTFPDDSYEDEPDGDDFDDDDDDDDPDADPNLDDVDEDDEDYVDDDEDDEDIDDEDSDDYDVDYDQDVTDGYAHHYEGAGVDLMAEGGERLMMAEQQRIREEERQLKEQIRKRRLTERQKQKQEEGRIQLLQRLRLEDEARRTRELYERIQKERLEKEQRLKREIAEADQSARSFLFQKAAQSQVDIVKRMIDTAPGDSGSNNIPKFWTPGVTRLSGWEYVSAVEGVGEVSEEKGAQETLLHVAARVGSLQLAKFLIDKGASLDALDCEGRTPLHTASEQTAPFELCRLITEKASLHIDRTSIASGKTALHYAAQNGNTELVALLLQHHARVTLLDSKGNTPEMLAKAGLDRDKSSKAKAQKYRHTLQHLQKAIAAIKEVQRQKDAILEEQRRKEEELARAEAEKDKAARKKQEEKLEADLRRREEEEKELERLKALATDPHGHAGSGGNKKKKKKKGKGTQDSQVLPKESTLDTKTLAVPSAHVSKSPSPSPNISPAVQQPLGHSTATSKQSSHAASLPPASRSPVTTALSAPSASKSTTGNTPSTTNTPASEPVVVPKRLPKPRTSYRPSHLIVNRMVDMGFPQRDARKALIQTEGKVEEAIELLTSGAPLADDSEDEAQQAALEAVRRKSKQSMSVPQILPHSQVQQQASKQVQEPTPTTTKTLSRTLQPPNPPAPPASTPQAASSVQSPQQQKTTNSLQPTKAAANKVPVSHPIQILQRTHAMAPHVQMRSVPTQVLQRPGAHSHATPHVPSAMRKTVSNPARPPMSTPITHVPLSSTPGQPSLPPPRLIPPPPPTRAPYSYGASSQNSRSASLSRISSSSSLPMSRSVSSDSRQSRHLLDLLAAQGSPAQRERPTPSLTQGDTGFYSTFDAMPPAAGSTSTPGLGSSFTGASTFLTTDWGNASNTANLNVAGGMSPRSSFPPTHNAHSTFGLQHNPWGSPGSLAAPLLHQQSQSSMTGSLTESSMLGYGAGIGSNVMSRSAVSGIAFHLEKTTPHHRINSGRDTLELGLGPSSGEVIKDVLAKTGVIDSDEYVESLDLDRRPGATRASGTTQAGGEGSGPDFYSLSSTSPSAVAIGPKAVGQERNTTAASARHMASSLWGQDTFGGLISPLGQQLASPSGHEHSGLYMDPRGSLSQYSQWGSGRGYEHPTMLDTIRESYVGHSSEAPLGTNAGHSNHAFSKTERSGYGNGVGIGSQSQMPSGPRTNSATVGMPPPGLGQSNGNASMSNPATVGSILGGSNKMVDQAYEQSSEAAMMNMNMTLLQQLNGQDYRGSQPQQIPIRPGYSSQESDMGSISNSTKASVPIASHRPTGSRSSIGGGSAQAEDAQASALDQIISPGLQALNQALTFNRYPKLGQTSSTNNTSRPDVHATATATTSMYSSSNYPSSPTNDRW</sequence>
<keyword evidence="1" id="KW-0677">Repeat</keyword>
<feature type="region of interest" description="Disordered" evidence="5">
    <location>
        <begin position="140"/>
        <end position="230"/>
    </location>
</feature>
<dbReference type="GO" id="GO:0005634">
    <property type="term" value="C:nucleus"/>
    <property type="evidence" value="ECO:0007669"/>
    <property type="project" value="TreeGrafter"/>
</dbReference>
<dbReference type="PROSITE" id="PS50030">
    <property type="entry name" value="UBA"/>
    <property type="match status" value="1"/>
</dbReference>
<dbReference type="GO" id="GO:0000976">
    <property type="term" value="F:transcription cis-regulatory region binding"/>
    <property type="evidence" value="ECO:0007669"/>
    <property type="project" value="TreeGrafter"/>
</dbReference>
<dbReference type="InterPro" id="IPR050663">
    <property type="entry name" value="Ankyrin-SOCS_Box"/>
</dbReference>
<feature type="repeat" description="ANK" evidence="3">
    <location>
        <begin position="469"/>
        <end position="501"/>
    </location>
</feature>
<dbReference type="PANTHER" id="PTHR24193:SF121">
    <property type="entry name" value="ADA2A-CONTAINING COMPLEX COMPONENT 3, ISOFORM D"/>
    <property type="match status" value="1"/>
</dbReference>
<evidence type="ECO:0000256" key="3">
    <source>
        <dbReference type="PROSITE-ProRule" id="PRU00023"/>
    </source>
</evidence>
<evidence type="ECO:0000256" key="1">
    <source>
        <dbReference type="ARBA" id="ARBA00022737"/>
    </source>
</evidence>
<evidence type="ECO:0000256" key="5">
    <source>
        <dbReference type="SAM" id="MobiDB-lite"/>
    </source>
</evidence>
<evidence type="ECO:0000313" key="7">
    <source>
        <dbReference type="EMBL" id="KAF9580881.1"/>
    </source>
</evidence>
<dbReference type="PROSITE" id="PS50088">
    <property type="entry name" value="ANK_REPEAT"/>
    <property type="match status" value="2"/>
</dbReference>
<feature type="region of interest" description="Disordered" evidence="5">
    <location>
        <begin position="1439"/>
        <end position="1494"/>
    </location>
</feature>
<feature type="compositionally biased region" description="Low complexity" evidence="5">
    <location>
        <begin position="847"/>
        <end position="860"/>
    </location>
</feature>
<feature type="compositionally biased region" description="Polar residues" evidence="5">
    <location>
        <begin position="689"/>
        <end position="702"/>
    </location>
</feature>
<feature type="region of interest" description="Disordered" evidence="5">
    <location>
        <begin position="774"/>
        <end position="877"/>
    </location>
</feature>
<keyword evidence="2 3" id="KW-0040">ANK repeat</keyword>
<name>A0A9P6FUE1_9FUNG</name>
<feature type="compositionally biased region" description="Polar residues" evidence="5">
    <location>
        <begin position="1025"/>
        <end position="1035"/>
    </location>
</feature>
<feature type="region of interest" description="Disordered" evidence="5">
    <location>
        <begin position="903"/>
        <end position="1053"/>
    </location>
</feature>
<proteinExistence type="predicted"/>
<feature type="compositionally biased region" description="Basic residues" evidence="5">
    <location>
        <begin position="614"/>
        <end position="623"/>
    </location>
</feature>
<feature type="compositionally biased region" description="Polar residues" evidence="5">
    <location>
        <begin position="667"/>
        <end position="680"/>
    </location>
</feature>
<keyword evidence="4" id="KW-0175">Coiled coil</keyword>
<dbReference type="SMART" id="SM00248">
    <property type="entry name" value="ANK"/>
    <property type="match status" value="3"/>
</dbReference>
<dbReference type="SMART" id="SM00165">
    <property type="entry name" value="UBA"/>
    <property type="match status" value="1"/>
</dbReference>
<evidence type="ECO:0000256" key="4">
    <source>
        <dbReference type="SAM" id="Coils"/>
    </source>
</evidence>
<feature type="repeat" description="ANK" evidence="3">
    <location>
        <begin position="400"/>
        <end position="432"/>
    </location>
</feature>
<dbReference type="PANTHER" id="PTHR24193">
    <property type="entry name" value="ANKYRIN REPEAT PROTEIN"/>
    <property type="match status" value="1"/>
</dbReference>
<evidence type="ECO:0000256" key="2">
    <source>
        <dbReference type="ARBA" id="ARBA00023043"/>
    </source>
</evidence>
<accession>A0A9P6FUE1</accession>
<organism evidence="7 8">
    <name type="scientific">Lunasporangiospora selenospora</name>
    <dbReference type="NCBI Taxonomy" id="979761"/>
    <lineage>
        <taxon>Eukaryota</taxon>
        <taxon>Fungi</taxon>
        <taxon>Fungi incertae sedis</taxon>
        <taxon>Mucoromycota</taxon>
        <taxon>Mortierellomycotina</taxon>
        <taxon>Mortierellomycetes</taxon>
        <taxon>Mortierellales</taxon>
        <taxon>Mortierellaceae</taxon>
        <taxon>Lunasporangiospora</taxon>
    </lineage>
</organism>
<feature type="region of interest" description="Disordered" evidence="5">
    <location>
        <begin position="66"/>
        <end position="90"/>
    </location>
</feature>
<comment type="caution">
    <text evidence="7">The sequence shown here is derived from an EMBL/GenBank/DDBJ whole genome shotgun (WGS) entry which is preliminary data.</text>
</comment>
<protein>
    <recommendedName>
        <fullName evidence="6">UBA domain-containing protein</fullName>
    </recommendedName>
</protein>
<evidence type="ECO:0000313" key="8">
    <source>
        <dbReference type="Proteomes" id="UP000780801"/>
    </source>
</evidence>
<dbReference type="InterPro" id="IPR015940">
    <property type="entry name" value="UBA"/>
</dbReference>
<dbReference type="InterPro" id="IPR036770">
    <property type="entry name" value="Ankyrin_rpt-contain_sf"/>
</dbReference>